<dbReference type="PANTHER" id="PTHR41244:SF1">
    <property type="entry name" value="GLYCOSYLTRANSFERASE"/>
    <property type="match status" value="1"/>
</dbReference>
<dbReference type="PANTHER" id="PTHR41244">
    <property type="entry name" value="RHAMNAN SYNTHESIS F"/>
    <property type="match status" value="1"/>
</dbReference>
<keyword evidence="2" id="KW-1185">Reference proteome</keyword>
<protein>
    <submittedName>
        <fullName evidence="1">Uncharacterized protein</fullName>
    </submittedName>
</protein>
<dbReference type="Pfam" id="PF14307">
    <property type="entry name" value="Glyco_tran_WbsX"/>
    <property type="match status" value="1"/>
</dbReference>
<evidence type="ECO:0000313" key="1">
    <source>
        <dbReference type="EMBL" id="MBC3793029.1"/>
    </source>
</evidence>
<accession>A0ABR6W8X7</accession>
<gene>
    <name evidence="1" type="ORF">FH603_3545</name>
</gene>
<sequence>MQKQIDAAADAGISFFSFCWYSPNSTKTTFRTDPLNRALKFYLKAPNKKRLKFCLMVANHQGFTVGPAEWATVSQAWIDLFKQPQYVTVNGRPLLIFFSVGSLVKEFGTSLAIRQAFDSLRTAAQSQGLPGVTIAACLSGNASEMAQAQRCGFDVLTGYNYHDAGFKQNSKVFPIDSLLAGSRRVWNRFEAGSLPYIPVATLNWDPRPWASTSRSYAQSSRYTGYSSGSVYKAIRDARKWVNTHPDKTPKEKLVLAYAWNENGEGAWLTPSVNQADNLLNGVRRAVKP</sequence>
<comment type="caution">
    <text evidence="1">The sequence shown here is derived from an EMBL/GenBank/DDBJ whole genome shotgun (WGS) entry which is preliminary data.</text>
</comment>
<organism evidence="1 2">
    <name type="scientific">Spirosoma utsteinense</name>
    <dbReference type="NCBI Taxonomy" id="2585773"/>
    <lineage>
        <taxon>Bacteria</taxon>
        <taxon>Pseudomonadati</taxon>
        <taxon>Bacteroidota</taxon>
        <taxon>Cytophagia</taxon>
        <taxon>Cytophagales</taxon>
        <taxon>Cytophagaceae</taxon>
        <taxon>Spirosoma</taxon>
    </lineage>
</organism>
<dbReference type="Gene3D" id="3.20.20.80">
    <property type="entry name" value="Glycosidases"/>
    <property type="match status" value="1"/>
</dbReference>
<name>A0ABR6W8X7_9BACT</name>
<dbReference type="Proteomes" id="UP000700732">
    <property type="component" value="Unassembled WGS sequence"/>
</dbReference>
<proteinExistence type="predicted"/>
<dbReference type="InterPro" id="IPR032719">
    <property type="entry name" value="WbsX"/>
</dbReference>
<dbReference type="EMBL" id="VFIA01000022">
    <property type="protein sequence ID" value="MBC3793029.1"/>
    <property type="molecule type" value="Genomic_DNA"/>
</dbReference>
<evidence type="ECO:0000313" key="2">
    <source>
        <dbReference type="Proteomes" id="UP000700732"/>
    </source>
</evidence>
<reference evidence="1 2" key="1">
    <citation type="submission" date="2019-06" db="EMBL/GenBank/DDBJ databases">
        <title>Spirosoma utsteinense sp. nov. isolated from Antarctic ice-free soils.</title>
        <authorList>
            <person name="Tahon G."/>
        </authorList>
    </citation>
    <scope>NUCLEOTIDE SEQUENCE [LARGE SCALE GENOMIC DNA]</scope>
    <source>
        <strain evidence="1 2">LMG 31447</strain>
    </source>
</reference>